<gene>
    <name evidence="2" type="ORF">FSB_LOCUS10043</name>
</gene>
<protein>
    <submittedName>
        <fullName evidence="2">Uncharacterized protein</fullName>
    </submittedName>
</protein>
<feature type="compositionally biased region" description="Low complexity" evidence="1">
    <location>
        <begin position="48"/>
        <end position="61"/>
    </location>
</feature>
<accession>A0A2N9F5I8</accession>
<dbReference type="InterPro" id="IPR008004">
    <property type="entry name" value="OCTOPUS-like"/>
</dbReference>
<feature type="region of interest" description="Disordered" evidence="1">
    <location>
        <begin position="37"/>
        <end position="61"/>
    </location>
</feature>
<dbReference type="Pfam" id="PF05340">
    <property type="entry name" value="DUF740"/>
    <property type="match status" value="1"/>
</dbReference>
<evidence type="ECO:0000256" key="1">
    <source>
        <dbReference type="SAM" id="MobiDB-lite"/>
    </source>
</evidence>
<dbReference type="PANTHER" id="PTHR34046:SF19">
    <property type="entry name" value="RAPIDLY ELICITED PROTEIN, PUTATIVE-RELATED"/>
    <property type="match status" value="1"/>
</dbReference>
<dbReference type="PANTHER" id="PTHR34046">
    <property type="entry name" value="OS06G0218800 PROTEIN"/>
    <property type="match status" value="1"/>
</dbReference>
<organism evidence="2">
    <name type="scientific">Fagus sylvatica</name>
    <name type="common">Beechnut</name>
    <dbReference type="NCBI Taxonomy" id="28930"/>
    <lineage>
        <taxon>Eukaryota</taxon>
        <taxon>Viridiplantae</taxon>
        <taxon>Streptophyta</taxon>
        <taxon>Embryophyta</taxon>
        <taxon>Tracheophyta</taxon>
        <taxon>Spermatophyta</taxon>
        <taxon>Magnoliopsida</taxon>
        <taxon>eudicotyledons</taxon>
        <taxon>Gunneridae</taxon>
        <taxon>Pentapetalae</taxon>
        <taxon>rosids</taxon>
        <taxon>fabids</taxon>
        <taxon>Fagales</taxon>
        <taxon>Fagaceae</taxon>
        <taxon>Fagus</taxon>
    </lineage>
</organism>
<dbReference type="AlphaFoldDB" id="A0A2N9F5I8"/>
<proteinExistence type="predicted"/>
<reference evidence="2" key="1">
    <citation type="submission" date="2018-02" db="EMBL/GenBank/DDBJ databases">
        <authorList>
            <person name="Cohen D.B."/>
            <person name="Kent A.D."/>
        </authorList>
    </citation>
    <scope>NUCLEOTIDE SEQUENCE</scope>
</reference>
<dbReference type="EMBL" id="OIVN01000558">
    <property type="protein sequence ID" value="SPC82161.1"/>
    <property type="molecule type" value="Genomic_DNA"/>
</dbReference>
<evidence type="ECO:0000313" key="2">
    <source>
        <dbReference type="EMBL" id="SPC82161.1"/>
    </source>
</evidence>
<sequence length="150" mass="16607">MGWSESKQGCRKHPNEKQLPGVCSSCLRERLSQLQPSSNKKTIGSVGGYSCSSSPSYSPASSSIYVSPVYRRHHHHRRLSEKMGSISFTLNVSQGLKKSKSIAFVTRTRAEEVAASVKKKGGFWSKLLKSTRKRTKEVLMHPITGSLRLG</sequence>
<name>A0A2N9F5I8_FAGSY</name>